<comment type="caution">
    <text evidence="6">The sequence shown here is derived from an EMBL/GenBank/DDBJ whole genome shotgun (WGS) entry which is preliminary data.</text>
</comment>
<sequence length="490" mass="54206">MITSVNTPVQGQLSPTCHQPCHQRPDQHLSIWHYRRSGIYYLRVRPRGCSARSLTISLRSTDRQTAMQFSKDILKTLAVFHLDQPEASWDNLRERLKEIAEDALQGHSEDSRGLYMELYDQMSNHLAEATSLGRFNADQQRAIGTGQRVLRAAQERLGGRPEELTGIIGELSCGTSVAPSPSLSVLRSDEPMTFETLSGLYLAERTGNVTATTHKSVTSACRTLSGLLGDLNIKTHTRADMVALKEKVLEGRKPLTSNKLLTQLSTVMGWAVNNGYLDRSFDKGLKIEKGAESTRKPLTQDQVVKIMDHANDLAEDDWKRWALSIGALTGARIGEIYQLTKEDIKQVDDITVIDINKDENGGKTLKNSFSVRQVPLVDGAYGFSLEVFLEWIDANEGRLFKVKEHSFNKPLNEALRKPLGLASGGNQSFHSLRHSITGLMKAAVIPEGIAQAITGHSSGTITYDLYAGSQKLPVRTLHEALVKAFSLVKS</sequence>
<dbReference type="EMBL" id="RBSH01000121">
    <property type="protein sequence ID" value="RMS02464.1"/>
    <property type="molecule type" value="Genomic_DNA"/>
</dbReference>
<evidence type="ECO:0000256" key="2">
    <source>
        <dbReference type="ARBA" id="ARBA00022908"/>
    </source>
</evidence>
<dbReference type="Pfam" id="PF00589">
    <property type="entry name" value="Phage_integrase"/>
    <property type="match status" value="1"/>
</dbReference>
<dbReference type="AlphaFoldDB" id="A0AB37QS35"/>
<dbReference type="Proteomes" id="UP000272613">
    <property type="component" value="Unassembled WGS sequence"/>
</dbReference>
<dbReference type="InterPro" id="IPR050808">
    <property type="entry name" value="Phage_Integrase"/>
</dbReference>
<dbReference type="GO" id="GO:0003677">
    <property type="term" value="F:DNA binding"/>
    <property type="evidence" value="ECO:0007669"/>
    <property type="project" value="UniProtKB-KW"/>
</dbReference>
<dbReference type="GO" id="GO:0015074">
    <property type="term" value="P:DNA integration"/>
    <property type="evidence" value="ECO:0007669"/>
    <property type="project" value="UniProtKB-KW"/>
</dbReference>
<protein>
    <submittedName>
        <fullName evidence="6">Phage integrase</fullName>
    </submittedName>
</protein>
<dbReference type="PANTHER" id="PTHR30629">
    <property type="entry name" value="PROPHAGE INTEGRASE"/>
    <property type="match status" value="1"/>
</dbReference>
<name>A0AB37QS35_9PSED</name>
<dbReference type="InterPro" id="IPR010998">
    <property type="entry name" value="Integrase_recombinase_N"/>
</dbReference>
<reference evidence="6 7" key="1">
    <citation type="submission" date="2018-08" db="EMBL/GenBank/DDBJ databases">
        <title>Recombination of ecologically and evolutionarily significant loci maintains genetic cohesion in the Pseudomonas syringae species complex.</title>
        <authorList>
            <person name="Dillon M."/>
            <person name="Thakur S."/>
            <person name="Almeida R.N.D."/>
            <person name="Weir B.S."/>
            <person name="Guttman D.S."/>
        </authorList>
    </citation>
    <scope>NUCLEOTIDE SEQUENCE [LARGE SCALE GENOMIC DNA]</scope>
    <source>
        <strain evidence="6 7">ICMP 5019</strain>
    </source>
</reference>
<evidence type="ECO:0000256" key="4">
    <source>
        <dbReference type="ARBA" id="ARBA00023172"/>
    </source>
</evidence>
<dbReference type="InterPro" id="IPR002104">
    <property type="entry name" value="Integrase_catalytic"/>
</dbReference>
<dbReference type="Gene3D" id="1.10.150.130">
    <property type="match status" value="1"/>
</dbReference>
<comment type="similarity">
    <text evidence="1">Belongs to the 'phage' integrase family.</text>
</comment>
<evidence type="ECO:0000259" key="5">
    <source>
        <dbReference type="PROSITE" id="PS51898"/>
    </source>
</evidence>
<dbReference type="InterPro" id="IPR011010">
    <property type="entry name" value="DNA_brk_join_enz"/>
</dbReference>
<proteinExistence type="inferred from homology"/>
<accession>A0AB37QS35</accession>
<dbReference type="SUPFAM" id="SSF56349">
    <property type="entry name" value="DNA breaking-rejoining enzymes"/>
    <property type="match status" value="1"/>
</dbReference>
<keyword evidence="3" id="KW-0238">DNA-binding</keyword>
<dbReference type="PANTHER" id="PTHR30629:SF2">
    <property type="entry name" value="PROPHAGE INTEGRASE INTS-RELATED"/>
    <property type="match status" value="1"/>
</dbReference>
<keyword evidence="2" id="KW-0229">DNA integration</keyword>
<gene>
    <name evidence="6" type="ORF">ALP74_02259</name>
</gene>
<evidence type="ECO:0000256" key="1">
    <source>
        <dbReference type="ARBA" id="ARBA00008857"/>
    </source>
</evidence>
<dbReference type="PROSITE" id="PS51898">
    <property type="entry name" value="TYR_RECOMBINASE"/>
    <property type="match status" value="1"/>
</dbReference>
<evidence type="ECO:0000313" key="6">
    <source>
        <dbReference type="EMBL" id="RMS02464.1"/>
    </source>
</evidence>
<evidence type="ECO:0000256" key="3">
    <source>
        <dbReference type="ARBA" id="ARBA00023125"/>
    </source>
</evidence>
<dbReference type="Gene3D" id="1.10.443.10">
    <property type="entry name" value="Intergrase catalytic core"/>
    <property type="match status" value="1"/>
</dbReference>
<organism evidence="6 7">
    <name type="scientific">Pseudomonas coronafaciens pv. garcae</name>
    <dbReference type="NCBI Taxonomy" id="251653"/>
    <lineage>
        <taxon>Bacteria</taxon>
        <taxon>Pseudomonadati</taxon>
        <taxon>Pseudomonadota</taxon>
        <taxon>Gammaproteobacteria</taxon>
        <taxon>Pseudomonadales</taxon>
        <taxon>Pseudomonadaceae</taxon>
        <taxon>Pseudomonas</taxon>
        <taxon>Pseudomonas coronafaciens</taxon>
    </lineage>
</organism>
<dbReference type="GO" id="GO:0006310">
    <property type="term" value="P:DNA recombination"/>
    <property type="evidence" value="ECO:0007669"/>
    <property type="project" value="UniProtKB-KW"/>
</dbReference>
<evidence type="ECO:0000313" key="7">
    <source>
        <dbReference type="Proteomes" id="UP000272613"/>
    </source>
</evidence>
<dbReference type="CDD" id="cd01184">
    <property type="entry name" value="INT_C_like_1"/>
    <property type="match status" value="1"/>
</dbReference>
<dbReference type="InterPro" id="IPR013762">
    <property type="entry name" value="Integrase-like_cat_sf"/>
</dbReference>
<keyword evidence="4" id="KW-0233">DNA recombination</keyword>
<feature type="domain" description="Tyr recombinase" evidence="5">
    <location>
        <begin position="293"/>
        <end position="479"/>
    </location>
</feature>